<reference evidence="4 6" key="1">
    <citation type="submission" date="2015-03" db="EMBL/GenBank/DDBJ databases">
        <authorList>
            <person name="Murphy D."/>
        </authorList>
    </citation>
    <scope>NUCLEOTIDE SEQUENCE [LARGE SCALE GENOMIC DNA]</scope>
    <source>
        <strain evidence="4 6">D16</strain>
    </source>
</reference>
<dbReference type="Pfam" id="PF02470">
    <property type="entry name" value="MlaD"/>
    <property type="match status" value="1"/>
</dbReference>
<dbReference type="RefSeq" id="WP_085141439.1">
    <property type="nucleotide sequence ID" value="NZ_JACKVA010000009.1"/>
</dbReference>
<feature type="region of interest" description="Disordered" evidence="1">
    <location>
        <begin position="426"/>
        <end position="513"/>
    </location>
</feature>
<evidence type="ECO:0000313" key="4">
    <source>
        <dbReference type="EMBL" id="CQD16547.1"/>
    </source>
</evidence>
<name>A0A0U1DHB9_9MYCO</name>
<dbReference type="InterPro" id="IPR024516">
    <property type="entry name" value="Mce_C"/>
</dbReference>
<evidence type="ECO:0000256" key="1">
    <source>
        <dbReference type="SAM" id="MobiDB-lite"/>
    </source>
</evidence>
<dbReference type="InterPro" id="IPR052336">
    <property type="entry name" value="MlaD_Phospholipid_Transporter"/>
</dbReference>
<evidence type="ECO:0000313" key="5">
    <source>
        <dbReference type="EMBL" id="ORV24640.1"/>
    </source>
</evidence>
<feature type="compositionally biased region" description="Pro residues" evidence="1">
    <location>
        <begin position="444"/>
        <end position="472"/>
    </location>
</feature>
<protein>
    <submittedName>
        <fullName evidence="4">Mce-family protein mce1f</fullName>
    </submittedName>
</protein>
<proteinExistence type="predicted"/>
<dbReference type="Proteomes" id="UP000193811">
    <property type="component" value="Unassembled WGS sequence"/>
</dbReference>
<dbReference type="InterPro" id="IPR003399">
    <property type="entry name" value="Mce/MlaD"/>
</dbReference>
<dbReference type="NCBIfam" id="TIGR00996">
    <property type="entry name" value="Mtu_fam_mce"/>
    <property type="match status" value="1"/>
</dbReference>
<organism evidence="4 6">
    <name type="scientific">Mycolicibacterium conceptionense</name>
    <dbReference type="NCBI Taxonomy" id="451644"/>
    <lineage>
        <taxon>Bacteria</taxon>
        <taxon>Bacillati</taxon>
        <taxon>Actinomycetota</taxon>
        <taxon>Actinomycetes</taxon>
        <taxon>Mycobacteriales</taxon>
        <taxon>Mycobacteriaceae</taxon>
        <taxon>Mycolicibacterium</taxon>
    </lineage>
</organism>
<reference evidence="5 7" key="2">
    <citation type="submission" date="2016-01" db="EMBL/GenBank/DDBJ databases">
        <title>The new phylogeny of the genus Mycobacterium.</title>
        <authorList>
            <person name="Tarcisio F."/>
            <person name="Conor M."/>
            <person name="Antonella G."/>
            <person name="Elisabetta G."/>
            <person name="Giulia F.S."/>
            <person name="Sara T."/>
            <person name="Anna F."/>
            <person name="Clotilde B."/>
            <person name="Roberto B."/>
            <person name="Veronica D.S."/>
            <person name="Fabio R."/>
            <person name="Monica P."/>
            <person name="Olivier J."/>
            <person name="Enrico T."/>
            <person name="Nicola S."/>
        </authorList>
    </citation>
    <scope>NUCLEOTIDE SEQUENCE [LARGE SCALE GENOMIC DNA]</scope>
    <source>
        <strain evidence="5 7">CCUG 50187</strain>
    </source>
</reference>
<dbReference type="AlphaFoldDB" id="A0A0U1DHB9"/>
<keyword evidence="7" id="KW-1185">Reference proteome</keyword>
<dbReference type="EMBL" id="CTEF01000002">
    <property type="protein sequence ID" value="CQD16547.1"/>
    <property type="molecule type" value="Genomic_DNA"/>
</dbReference>
<dbReference type="PANTHER" id="PTHR33371:SF16">
    <property type="entry name" value="MCE-FAMILY PROTEIN MCE3F"/>
    <property type="match status" value="1"/>
</dbReference>
<dbReference type="Pfam" id="PF11887">
    <property type="entry name" value="Mce4_CUP1"/>
    <property type="match status" value="1"/>
</dbReference>
<dbReference type="Proteomes" id="UP000182227">
    <property type="component" value="Unassembled WGS sequence"/>
</dbReference>
<gene>
    <name evidence="5" type="ORF">AWB98_20560</name>
    <name evidence="4" type="ORF">BN970_03526</name>
</gene>
<evidence type="ECO:0000259" key="2">
    <source>
        <dbReference type="Pfam" id="PF02470"/>
    </source>
</evidence>
<evidence type="ECO:0000313" key="7">
    <source>
        <dbReference type="Proteomes" id="UP000193811"/>
    </source>
</evidence>
<dbReference type="InterPro" id="IPR005693">
    <property type="entry name" value="Mce"/>
</dbReference>
<accession>A0A0U1DHB9</accession>
<dbReference type="PANTHER" id="PTHR33371">
    <property type="entry name" value="INTERMEMBRANE PHOSPHOLIPID TRANSPORT SYSTEM BINDING PROTEIN MLAD-RELATED"/>
    <property type="match status" value="1"/>
</dbReference>
<dbReference type="GO" id="GO:0005576">
    <property type="term" value="C:extracellular region"/>
    <property type="evidence" value="ECO:0007669"/>
    <property type="project" value="TreeGrafter"/>
</dbReference>
<feature type="domain" description="Mammalian cell entry C-terminal" evidence="3">
    <location>
        <begin position="122"/>
        <end position="290"/>
    </location>
</feature>
<evidence type="ECO:0000313" key="6">
    <source>
        <dbReference type="Proteomes" id="UP000182227"/>
    </source>
</evidence>
<feature type="domain" description="Mce/MlaD" evidence="2">
    <location>
        <begin position="40"/>
        <end position="114"/>
    </location>
</feature>
<evidence type="ECO:0000259" key="3">
    <source>
        <dbReference type="Pfam" id="PF11887"/>
    </source>
</evidence>
<sequence>MLTRFVRVQLIIFAVASLVGVAVMAFTYMQVPTLLGIGRITVTLQLPASGGLYRFSNVTYRGLQIGKVTKVDVVSPQRAEATLSLNRTPKVPADLVAEVRSVSAVGEQYVDLRPRTSQSPYLTDGSIIAAADTTIPKPVGPMLDRVSDLVNSVPATRLADLLDQSYKAFGGSGYDLGSLIDSGATISSDLSAATDRTTTLINDSAPFLDAQADSAAAIRTWAHSLAGISDQLVTNDPQIRTLLQTGPGFTREVSQLLDQVKPTLPVLLANMGTLGQVAVTYNASLEQLLVLFPAQLASIHTYGRYENNPTGMPQGEFSMTIGDPPACTVGFLPPSSWRTPADTTTIDTPDNLYCKLPQDSPIAVRGARNYPCMGHPGKRAPTVQICNSDQPFAPLAQRQHALDPYPIDPNLIAQGIAPDQRILSDDKIFGPTEGTPRPPDDPTARPPTPQAAPPALPDTPAVPPSPPAPPPAAEQAPIEVTPSHDNRDNAPGPSVAAARYNPQTGTYRGSDGNWYQQTNVVNGASTWQQLMPTR</sequence>
<dbReference type="EMBL" id="LQOP01000020">
    <property type="protein sequence ID" value="ORV24640.1"/>
    <property type="molecule type" value="Genomic_DNA"/>
</dbReference>
<dbReference type="GeneID" id="44297870"/>
<feature type="compositionally biased region" description="Polar residues" evidence="1">
    <location>
        <begin position="501"/>
        <end position="513"/>
    </location>
</feature>